<evidence type="ECO:0000256" key="4">
    <source>
        <dbReference type="ARBA" id="ARBA00022729"/>
    </source>
</evidence>
<keyword evidence="11" id="KW-1185">Reference proteome</keyword>
<dbReference type="Pfam" id="PF07983">
    <property type="entry name" value="X8"/>
    <property type="match status" value="1"/>
</dbReference>
<dbReference type="InterPro" id="IPR044788">
    <property type="entry name" value="X8_dom_prot"/>
</dbReference>
<evidence type="ECO:0000313" key="10">
    <source>
        <dbReference type="EMBL" id="KAG9445738.1"/>
    </source>
</evidence>
<evidence type="ECO:0000259" key="9">
    <source>
        <dbReference type="SMART" id="SM00768"/>
    </source>
</evidence>
<dbReference type="Gene3D" id="1.20.58.1040">
    <property type="match status" value="1"/>
</dbReference>
<dbReference type="GO" id="GO:0005886">
    <property type="term" value="C:plasma membrane"/>
    <property type="evidence" value="ECO:0007669"/>
    <property type="project" value="UniProtKB-SubCell"/>
</dbReference>
<keyword evidence="2" id="KW-1003">Cell membrane</keyword>
<evidence type="ECO:0000256" key="7">
    <source>
        <dbReference type="ARBA" id="ARBA00023180"/>
    </source>
</evidence>
<evidence type="ECO:0000256" key="1">
    <source>
        <dbReference type="ARBA" id="ARBA00004609"/>
    </source>
</evidence>
<protein>
    <recommendedName>
        <fullName evidence="9">X8 domain-containing protein</fullName>
    </recommendedName>
</protein>
<gene>
    <name evidence="10" type="ORF">H6P81_011866</name>
</gene>
<name>A0AAV7EAJ3_ARIFI</name>
<dbReference type="GO" id="GO:0009506">
    <property type="term" value="C:plasmodesma"/>
    <property type="evidence" value="ECO:0007669"/>
    <property type="project" value="UniProtKB-ARBA"/>
</dbReference>
<dbReference type="FunFam" id="1.20.58.1040:FF:000001">
    <property type="entry name" value="Glucan endo-1,3-beta-glucosidase 4"/>
    <property type="match status" value="1"/>
</dbReference>
<keyword evidence="5 8" id="KW-0472">Membrane</keyword>
<keyword evidence="3" id="KW-0336">GPI-anchor</keyword>
<keyword evidence="3" id="KW-0449">Lipoprotein</keyword>
<dbReference type="GO" id="GO:0098552">
    <property type="term" value="C:side of membrane"/>
    <property type="evidence" value="ECO:0007669"/>
    <property type="project" value="UniProtKB-KW"/>
</dbReference>
<accession>A0AAV7EAJ3</accession>
<organism evidence="10 11">
    <name type="scientific">Aristolochia fimbriata</name>
    <name type="common">White veined hardy Dutchman's pipe vine</name>
    <dbReference type="NCBI Taxonomy" id="158543"/>
    <lineage>
        <taxon>Eukaryota</taxon>
        <taxon>Viridiplantae</taxon>
        <taxon>Streptophyta</taxon>
        <taxon>Embryophyta</taxon>
        <taxon>Tracheophyta</taxon>
        <taxon>Spermatophyta</taxon>
        <taxon>Magnoliopsida</taxon>
        <taxon>Magnoliidae</taxon>
        <taxon>Piperales</taxon>
        <taxon>Aristolochiaceae</taxon>
        <taxon>Aristolochia</taxon>
    </lineage>
</organism>
<evidence type="ECO:0000256" key="6">
    <source>
        <dbReference type="ARBA" id="ARBA00023157"/>
    </source>
</evidence>
<keyword evidence="8" id="KW-1133">Transmembrane helix</keyword>
<evidence type="ECO:0000256" key="8">
    <source>
        <dbReference type="SAM" id="Phobius"/>
    </source>
</evidence>
<dbReference type="PANTHER" id="PTHR31044">
    <property type="entry name" value="BETA-1,3 GLUCANASE"/>
    <property type="match status" value="1"/>
</dbReference>
<comment type="caution">
    <text evidence="10">The sequence shown here is derived from an EMBL/GenBank/DDBJ whole genome shotgun (WGS) entry which is preliminary data.</text>
</comment>
<keyword evidence="8" id="KW-0812">Transmembrane</keyword>
<proteinExistence type="predicted"/>
<keyword evidence="4" id="KW-0732">Signal</keyword>
<dbReference type="PANTHER" id="PTHR31044:SF47">
    <property type="entry name" value="CARBOHYDRATE-BINDING X8 DOMAIN SUPERFAMILY PROTEIN"/>
    <property type="match status" value="1"/>
</dbReference>
<keyword evidence="6" id="KW-1015">Disulfide bond</keyword>
<reference evidence="10 11" key="1">
    <citation type="submission" date="2021-07" db="EMBL/GenBank/DDBJ databases">
        <title>The Aristolochia fimbriata genome: insights into angiosperm evolution, floral development and chemical biosynthesis.</title>
        <authorList>
            <person name="Jiao Y."/>
        </authorList>
    </citation>
    <scope>NUCLEOTIDE SEQUENCE [LARGE SCALE GENOMIC DNA]</scope>
    <source>
        <strain evidence="10">IBCAS-2021</strain>
        <tissue evidence="10">Leaf</tissue>
    </source>
</reference>
<feature type="transmembrane region" description="Helical" evidence="8">
    <location>
        <begin position="18"/>
        <end position="42"/>
    </location>
</feature>
<evidence type="ECO:0000313" key="11">
    <source>
        <dbReference type="Proteomes" id="UP000825729"/>
    </source>
</evidence>
<evidence type="ECO:0000256" key="5">
    <source>
        <dbReference type="ARBA" id="ARBA00023136"/>
    </source>
</evidence>
<evidence type="ECO:0000256" key="3">
    <source>
        <dbReference type="ARBA" id="ARBA00022622"/>
    </source>
</evidence>
<evidence type="ECO:0000256" key="2">
    <source>
        <dbReference type="ARBA" id="ARBA00022475"/>
    </source>
</evidence>
<sequence>MAASSSPGLGAFFRPPSWAVLVVAVVVGNYLVAGAGAFWCIARSNVSEQALQTALDYACGAGADCAPIQSSGLCYLPNTLQAHASYAFNSYYQRRAMAPGSCDFSGTAVVAMSDPSYGSCVYPSSPGTAGGTGTGTGTNPPNTPVGGGIGIGGGGGGPGGGIGSGGIGGGVGGGGTGGGTVIGGGTGGDTGVGTGAGIGGGTNASVYNHGLRSVTISATQYLNRLKAWLKRTVARVLHCIEKLGVEIELKNSECCLRVGRREAANGIGKIDTDVGKFNLNKPFFIDKKGTYRALH</sequence>
<dbReference type="AlphaFoldDB" id="A0AAV7EAJ3"/>
<dbReference type="InterPro" id="IPR012946">
    <property type="entry name" value="X8"/>
</dbReference>
<comment type="subcellular location">
    <subcellularLocation>
        <location evidence="1">Cell membrane</location>
        <topology evidence="1">Lipid-anchor</topology>
        <topology evidence="1">GPI-anchor</topology>
    </subcellularLocation>
</comment>
<dbReference type="Proteomes" id="UP000825729">
    <property type="component" value="Unassembled WGS sequence"/>
</dbReference>
<dbReference type="EMBL" id="JAINDJ010000005">
    <property type="protein sequence ID" value="KAG9445738.1"/>
    <property type="molecule type" value="Genomic_DNA"/>
</dbReference>
<feature type="domain" description="X8" evidence="9">
    <location>
        <begin position="38"/>
        <end position="122"/>
    </location>
</feature>
<keyword evidence="7" id="KW-0325">Glycoprotein</keyword>
<dbReference type="SMART" id="SM00768">
    <property type="entry name" value="X8"/>
    <property type="match status" value="1"/>
</dbReference>